<dbReference type="EMBL" id="PEVC01000044">
    <property type="protein sequence ID" value="PIV00715.1"/>
    <property type="molecule type" value="Genomic_DNA"/>
</dbReference>
<sequence length="77" mass="8582">MNQVASQAGLLVTAEVNHNFAQIPGIDKKYGTSIYFLPNGGNSSKRQNLYIRNNKDYPVEFGFELEGDLLSFKIVSL</sequence>
<gene>
    <name evidence="1" type="ORF">COS54_02435</name>
</gene>
<protein>
    <submittedName>
        <fullName evidence="1">Uncharacterized protein</fullName>
    </submittedName>
</protein>
<comment type="caution">
    <text evidence="1">The sequence shown here is derived from an EMBL/GenBank/DDBJ whole genome shotgun (WGS) entry which is preliminary data.</text>
</comment>
<organism evidence="1 2">
    <name type="scientific">Candidatus Shapirobacteria bacterium CG03_land_8_20_14_0_80_39_12</name>
    <dbReference type="NCBI Taxonomy" id="1974879"/>
    <lineage>
        <taxon>Bacteria</taxon>
        <taxon>Candidatus Shapironibacteriota</taxon>
    </lineage>
</organism>
<name>A0A2M7BC82_9BACT</name>
<dbReference type="Proteomes" id="UP000229631">
    <property type="component" value="Unassembled WGS sequence"/>
</dbReference>
<reference evidence="2" key="1">
    <citation type="submission" date="2017-09" db="EMBL/GenBank/DDBJ databases">
        <title>Depth-based differentiation of microbial function through sediment-hosted aquifers and enrichment of novel symbionts in the deep terrestrial subsurface.</title>
        <authorList>
            <person name="Probst A.J."/>
            <person name="Ladd B."/>
            <person name="Jarett J.K."/>
            <person name="Geller-Mcgrath D.E."/>
            <person name="Sieber C.M.K."/>
            <person name="Emerson J.B."/>
            <person name="Anantharaman K."/>
            <person name="Thomas B.C."/>
            <person name="Malmstrom R."/>
            <person name="Stieglmeier M."/>
            <person name="Klingl A."/>
            <person name="Woyke T."/>
            <person name="Ryan C.M."/>
            <person name="Banfield J.F."/>
        </authorList>
    </citation>
    <scope>NUCLEOTIDE SEQUENCE [LARGE SCALE GENOMIC DNA]</scope>
</reference>
<dbReference type="AlphaFoldDB" id="A0A2M7BC82"/>
<evidence type="ECO:0000313" key="1">
    <source>
        <dbReference type="EMBL" id="PIV00715.1"/>
    </source>
</evidence>
<accession>A0A2M7BC82</accession>
<proteinExistence type="predicted"/>
<evidence type="ECO:0000313" key="2">
    <source>
        <dbReference type="Proteomes" id="UP000229631"/>
    </source>
</evidence>